<dbReference type="InterPro" id="IPR052895">
    <property type="entry name" value="HetReg/Transcr_Mod"/>
</dbReference>
<dbReference type="InterPro" id="IPR010730">
    <property type="entry name" value="HET"/>
</dbReference>
<evidence type="ECO:0000259" key="1">
    <source>
        <dbReference type="Pfam" id="PF06985"/>
    </source>
</evidence>
<dbReference type="PANTHER" id="PTHR24148:SF73">
    <property type="entry name" value="HET DOMAIN PROTEIN (AFU_ORTHOLOGUE AFUA_8G01020)"/>
    <property type="match status" value="1"/>
</dbReference>
<feature type="non-terminal residue" evidence="2">
    <location>
        <position position="146"/>
    </location>
</feature>
<dbReference type="PANTHER" id="PTHR24148">
    <property type="entry name" value="ANKYRIN REPEAT DOMAIN-CONTAINING PROTEIN 39 HOMOLOG-RELATED"/>
    <property type="match status" value="1"/>
</dbReference>
<evidence type="ECO:0000313" key="2">
    <source>
        <dbReference type="EMBL" id="PVH98072.1"/>
    </source>
</evidence>
<gene>
    <name evidence="2" type="ORF">DM02DRAFT_531810</name>
</gene>
<dbReference type="Pfam" id="PF06985">
    <property type="entry name" value="HET"/>
    <property type="match status" value="1"/>
</dbReference>
<reference evidence="2 3" key="1">
    <citation type="journal article" date="2018" name="Sci. Rep.">
        <title>Comparative genomics provides insights into the lifestyle and reveals functional heterogeneity of dark septate endophytic fungi.</title>
        <authorList>
            <person name="Knapp D.G."/>
            <person name="Nemeth J.B."/>
            <person name="Barry K."/>
            <person name="Hainaut M."/>
            <person name="Henrissat B."/>
            <person name="Johnson J."/>
            <person name="Kuo A."/>
            <person name="Lim J.H.P."/>
            <person name="Lipzen A."/>
            <person name="Nolan M."/>
            <person name="Ohm R.A."/>
            <person name="Tamas L."/>
            <person name="Grigoriev I.V."/>
            <person name="Spatafora J.W."/>
            <person name="Nagy L.G."/>
            <person name="Kovacs G.M."/>
        </authorList>
    </citation>
    <scope>NUCLEOTIDE SEQUENCE [LARGE SCALE GENOMIC DNA]</scope>
    <source>
        <strain evidence="2 3">DSE2036</strain>
    </source>
</reference>
<keyword evidence="3" id="KW-1185">Reference proteome</keyword>
<dbReference type="AlphaFoldDB" id="A0A2V1DIT1"/>
<dbReference type="Proteomes" id="UP000244855">
    <property type="component" value="Unassembled WGS sequence"/>
</dbReference>
<accession>A0A2V1DIT1</accession>
<proteinExistence type="predicted"/>
<dbReference type="STRING" id="97972.A0A2V1DIT1"/>
<protein>
    <submittedName>
        <fullName evidence="2">Heterokaryon incompatibility</fullName>
    </submittedName>
</protein>
<sequence length="146" mass="17127">MSCHPRTRATRYTAVSYTWGDGAPTESIFINGQHFSVRSNLWSCLYYMGQDRRAGWTHLWVDAICIDQGNDQERSAQVRVMDVIYRNAFSVSVWLGLPPSAERYRVLSEPIKTFDDDDFDWFDSVQELANRPYWGRFWVIQEFLLA</sequence>
<dbReference type="EMBL" id="KZ805421">
    <property type="protein sequence ID" value="PVH98072.1"/>
    <property type="molecule type" value="Genomic_DNA"/>
</dbReference>
<feature type="domain" description="Heterokaryon incompatibility" evidence="1">
    <location>
        <begin position="12"/>
        <end position="142"/>
    </location>
</feature>
<organism evidence="2 3">
    <name type="scientific">Periconia macrospinosa</name>
    <dbReference type="NCBI Taxonomy" id="97972"/>
    <lineage>
        <taxon>Eukaryota</taxon>
        <taxon>Fungi</taxon>
        <taxon>Dikarya</taxon>
        <taxon>Ascomycota</taxon>
        <taxon>Pezizomycotina</taxon>
        <taxon>Dothideomycetes</taxon>
        <taxon>Pleosporomycetidae</taxon>
        <taxon>Pleosporales</taxon>
        <taxon>Massarineae</taxon>
        <taxon>Periconiaceae</taxon>
        <taxon>Periconia</taxon>
    </lineage>
</organism>
<evidence type="ECO:0000313" key="3">
    <source>
        <dbReference type="Proteomes" id="UP000244855"/>
    </source>
</evidence>
<dbReference type="OrthoDB" id="194358at2759"/>
<name>A0A2V1DIT1_9PLEO</name>